<proteinExistence type="predicted"/>
<dbReference type="RefSeq" id="WP_377723886.1">
    <property type="nucleotide sequence ID" value="NZ_JBHSEW010000002.1"/>
</dbReference>
<feature type="region of interest" description="Disordered" evidence="2">
    <location>
        <begin position="196"/>
        <end position="218"/>
    </location>
</feature>
<protein>
    <submittedName>
        <fullName evidence="3">Chromosome partitioning protein ParA</fullName>
    </submittedName>
</protein>
<evidence type="ECO:0000313" key="3">
    <source>
        <dbReference type="EMBL" id="MFC4621190.1"/>
    </source>
</evidence>
<organism evidence="3 4">
    <name type="scientific">Comamonas nitrativorans</name>
    <dbReference type="NCBI Taxonomy" id="108437"/>
    <lineage>
        <taxon>Bacteria</taxon>
        <taxon>Pseudomonadati</taxon>
        <taxon>Pseudomonadota</taxon>
        <taxon>Betaproteobacteria</taxon>
        <taxon>Burkholderiales</taxon>
        <taxon>Comamonadaceae</taxon>
        <taxon>Comamonas</taxon>
    </lineage>
</organism>
<keyword evidence="1" id="KW-0175">Coiled coil</keyword>
<dbReference type="EMBL" id="JBHSEW010000002">
    <property type="protein sequence ID" value="MFC4621190.1"/>
    <property type="molecule type" value="Genomic_DNA"/>
</dbReference>
<feature type="coiled-coil region" evidence="1">
    <location>
        <begin position="298"/>
        <end position="484"/>
    </location>
</feature>
<sequence length="555" mass="62073">MKKIIITGHPQSGYAQIESLLISSGMAAAQPSQRSQLTAAQITATLRKAHGAPALDALESDQALPQIAVAPVWQGMVLDLMLANLEHPLWGWADPHTIDLLEYWQAQDPQIVFVLVYDAPHTAITRLCLEDAAAPAGKLQQRLQTWVAYNSTLLQFYLRNRQRCVLVHAHQIEQFESAAQRYVQLINTHIDTPLQLPIPGATDQPQQDAAATPASTHDGLTVGSQAPQCLAAAEQAVAQDLGHSQQARLLLAQLLETYPQAQTLYEELQAAATLPASHTQALAWHGDAQSRFAAWQEFVQLQQRSHQAQAELLKKQERFTQMQQSFEADLSQNKALLASETQSRAQLQTQLKEITTQQQNAVEENELLLTQLHQVQEELERHYLEGKQLQQTLAATQAKANELPSTQAELKKVQDALKQAQTKANELAKAQVELKKTQEALQALQKEPAAQELQDENELLLTQLHQVQEELERYYLENQKLKAGHSPAKAHASMQAYYGAAERVKRQLSYRLGSVMIEKSRSLGGWLSMPFALQTEARRFRQEKAARKEEKLPPH</sequence>
<gene>
    <name evidence="3" type="ORF">ACFO3A_03055</name>
</gene>
<accession>A0ABV9GWV3</accession>
<evidence type="ECO:0000256" key="1">
    <source>
        <dbReference type="SAM" id="Coils"/>
    </source>
</evidence>
<name>A0ABV9GWV3_9BURK</name>
<feature type="compositionally biased region" description="Low complexity" evidence="2">
    <location>
        <begin position="201"/>
        <end position="214"/>
    </location>
</feature>
<comment type="caution">
    <text evidence="3">The sequence shown here is derived from an EMBL/GenBank/DDBJ whole genome shotgun (WGS) entry which is preliminary data.</text>
</comment>
<keyword evidence="4" id="KW-1185">Reference proteome</keyword>
<dbReference type="Proteomes" id="UP001595967">
    <property type="component" value="Unassembled WGS sequence"/>
</dbReference>
<evidence type="ECO:0000256" key="2">
    <source>
        <dbReference type="SAM" id="MobiDB-lite"/>
    </source>
</evidence>
<evidence type="ECO:0000313" key="4">
    <source>
        <dbReference type="Proteomes" id="UP001595967"/>
    </source>
</evidence>
<reference evidence="4" key="1">
    <citation type="journal article" date="2019" name="Int. J. Syst. Evol. Microbiol.">
        <title>The Global Catalogue of Microorganisms (GCM) 10K type strain sequencing project: providing services to taxonomists for standard genome sequencing and annotation.</title>
        <authorList>
            <consortium name="The Broad Institute Genomics Platform"/>
            <consortium name="The Broad Institute Genome Sequencing Center for Infectious Disease"/>
            <person name="Wu L."/>
            <person name="Ma J."/>
        </authorList>
    </citation>
    <scope>NUCLEOTIDE SEQUENCE [LARGE SCALE GENOMIC DNA]</scope>
    <source>
        <strain evidence="4">JCM 11650</strain>
    </source>
</reference>